<dbReference type="AlphaFoldDB" id="A0A1H1FPJ0"/>
<evidence type="ECO:0000313" key="3">
    <source>
        <dbReference type="Proteomes" id="UP000199444"/>
    </source>
</evidence>
<proteinExistence type="predicted"/>
<name>A0A1H1FPJ0_9BACI</name>
<feature type="transmembrane region" description="Helical" evidence="1">
    <location>
        <begin position="48"/>
        <end position="68"/>
    </location>
</feature>
<evidence type="ECO:0008006" key="4">
    <source>
        <dbReference type="Google" id="ProtNLM"/>
    </source>
</evidence>
<dbReference type="Pfam" id="PF13222">
    <property type="entry name" value="DUF4030"/>
    <property type="match status" value="1"/>
</dbReference>
<dbReference type="InterPro" id="IPR025108">
    <property type="entry name" value="DUF4030"/>
</dbReference>
<reference evidence="2 3" key="1">
    <citation type="submission" date="2016-10" db="EMBL/GenBank/DDBJ databases">
        <authorList>
            <person name="de Groot N.N."/>
        </authorList>
    </citation>
    <scope>NUCLEOTIDE SEQUENCE [LARGE SCALE GENOMIC DNA]</scope>
    <source>
        <strain evidence="2 3">CGMCC 1.10449</strain>
    </source>
</reference>
<gene>
    <name evidence="2" type="ORF">SAMN05216231_3336</name>
</gene>
<keyword evidence="1" id="KW-1133">Transmembrane helix</keyword>
<accession>A0A1H1FPJ0</accession>
<keyword evidence="1" id="KW-0472">Membrane</keyword>
<evidence type="ECO:0000313" key="2">
    <source>
        <dbReference type="EMBL" id="SDR02814.1"/>
    </source>
</evidence>
<dbReference type="Proteomes" id="UP000199444">
    <property type="component" value="Unassembled WGS sequence"/>
</dbReference>
<keyword evidence="3" id="KW-1185">Reference proteome</keyword>
<sequence>MFVDKIFRKLKDYYFSKYYKDGTTDRIKNAVFDEIRNEKVKMGIGKKLMYISSAAVLLIGILIGSAFASPTVANVLAQVPILNTLFEQETESEPYPSLVGTIADNLDEQGYKISGASLTVRDKTIGISIRGDENYYNEVKGEVEKEVKNVLNAKGLDAYNVEVKKEYVPEEIPEEQKKKNESYAKQSNQVENTILEAFEKQNYEIFSAHVRINDVEKFIPLEIPVSEKRVDEMKQIVRNIVKEKDMGDFKIKVYKTDPEKKKADKRWRPVISTISTGLLGIEELKVEGIGYSFYPSPLTLSIRTSIDSPDSDAKELGKRIESKVRQFIESGEVEENVQDDPYKINVYNKDEKIIN</sequence>
<protein>
    <recommendedName>
        <fullName evidence="4">DUF4030 domain-containing protein</fullName>
    </recommendedName>
</protein>
<keyword evidence="1" id="KW-0812">Transmembrane</keyword>
<dbReference type="EMBL" id="FNKD01000004">
    <property type="protein sequence ID" value="SDR02814.1"/>
    <property type="molecule type" value="Genomic_DNA"/>
</dbReference>
<organism evidence="2 3">
    <name type="scientific">Virgibacillus salinus</name>
    <dbReference type="NCBI Taxonomy" id="553311"/>
    <lineage>
        <taxon>Bacteria</taxon>
        <taxon>Bacillati</taxon>
        <taxon>Bacillota</taxon>
        <taxon>Bacilli</taxon>
        <taxon>Bacillales</taxon>
        <taxon>Bacillaceae</taxon>
        <taxon>Virgibacillus</taxon>
    </lineage>
</organism>
<evidence type="ECO:0000256" key="1">
    <source>
        <dbReference type="SAM" id="Phobius"/>
    </source>
</evidence>